<dbReference type="EC" id="2.7.7.49" evidence="1"/>
<dbReference type="Gene3D" id="3.30.70.270">
    <property type="match status" value="1"/>
</dbReference>
<evidence type="ECO:0000313" key="3">
    <source>
        <dbReference type="EMBL" id="EYB92166.1"/>
    </source>
</evidence>
<proteinExistence type="predicted"/>
<dbReference type="InterPro" id="IPR043502">
    <property type="entry name" value="DNA/RNA_pol_sf"/>
</dbReference>
<dbReference type="PANTHER" id="PTHR37984:SF5">
    <property type="entry name" value="PROTEIN NYNRIN-LIKE"/>
    <property type="match status" value="1"/>
</dbReference>
<accession>A0A016SP59</accession>
<evidence type="ECO:0000313" key="4">
    <source>
        <dbReference type="Proteomes" id="UP000024635"/>
    </source>
</evidence>
<evidence type="ECO:0000256" key="2">
    <source>
        <dbReference type="SAM" id="MobiDB-lite"/>
    </source>
</evidence>
<dbReference type="STRING" id="53326.A0A016SP59"/>
<keyword evidence="4" id="KW-1185">Reference proteome</keyword>
<dbReference type="Proteomes" id="UP000024635">
    <property type="component" value="Unassembled WGS sequence"/>
</dbReference>
<organism evidence="3 4">
    <name type="scientific">Ancylostoma ceylanicum</name>
    <dbReference type="NCBI Taxonomy" id="53326"/>
    <lineage>
        <taxon>Eukaryota</taxon>
        <taxon>Metazoa</taxon>
        <taxon>Ecdysozoa</taxon>
        <taxon>Nematoda</taxon>
        <taxon>Chromadorea</taxon>
        <taxon>Rhabditida</taxon>
        <taxon>Rhabditina</taxon>
        <taxon>Rhabditomorpha</taxon>
        <taxon>Strongyloidea</taxon>
        <taxon>Ancylostomatidae</taxon>
        <taxon>Ancylostomatinae</taxon>
        <taxon>Ancylostoma</taxon>
    </lineage>
</organism>
<comment type="caution">
    <text evidence="3">The sequence shown here is derived from an EMBL/GenBank/DDBJ whole genome shotgun (WGS) entry which is preliminary data.</text>
</comment>
<sequence length="123" mass="14260">MMYPRRWPSNRIVSKCRVLETRVAFLDHVVDNGGISTDPDKIKNIVNYPRPENLKDLRTFLGMSGYYRKFLLRYAQTAKPLHELTSSKVKFLWKSERENIRDAQGTPDESSDSCTAEKGQGRH</sequence>
<dbReference type="EMBL" id="JARK01001533">
    <property type="protein sequence ID" value="EYB92166.1"/>
    <property type="molecule type" value="Genomic_DNA"/>
</dbReference>
<dbReference type="GO" id="GO:0003964">
    <property type="term" value="F:RNA-directed DNA polymerase activity"/>
    <property type="evidence" value="ECO:0007669"/>
    <property type="project" value="UniProtKB-EC"/>
</dbReference>
<name>A0A016SP59_9BILA</name>
<reference evidence="4" key="1">
    <citation type="journal article" date="2015" name="Nat. Genet.">
        <title>The genome and transcriptome of the zoonotic hookworm Ancylostoma ceylanicum identify infection-specific gene families.</title>
        <authorList>
            <person name="Schwarz E.M."/>
            <person name="Hu Y."/>
            <person name="Antoshechkin I."/>
            <person name="Miller M.M."/>
            <person name="Sternberg P.W."/>
            <person name="Aroian R.V."/>
        </authorList>
    </citation>
    <scope>NUCLEOTIDE SEQUENCE</scope>
    <source>
        <strain evidence="4">HY135</strain>
    </source>
</reference>
<dbReference type="FunFam" id="3.30.70.270:FF:000020">
    <property type="entry name" value="Transposon Tf2-6 polyprotein-like Protein"/>
    <property type="match status" value="1"/>
</dbReference>
<gene>
    <name evidence="3" type="primary">Acey_s0197.g1576</name>
    <name evidence="3" type="ORF">Y032_0197g1576</name>
</gene>
<feature type="region of interest" description="Disordered" evidence="2">
    <location>
        <begin position="100"/>
        <end position="123"/>
    </location>
</feature>
<dbReference type="SUPFAM" id="SSF56672">
    <property type="entry name" value="DNA/RNA polymerases"/>
    <property type="match status" value="1"/>
</dbReference>
<evidence type="ECO:0000256" key="1">
    <source>
        <dbReference type="ARBA" id="ARBA00012493"/>
    </source>
</evidence>
<protein>
    <recommendedName>
        <fullName evidence="1">RNA-directed DNA polymerase</fullName>
        <ecNumber evidence="1">2.7.7.49</ecNumber>
    </recommendedName>
</protein>
<dbReference type="PANTHER" id="PTHR37984">
    <property type="entry name" value="PROTEIN CBG26694"/>
    <property type="match status" value="1"/>
</dbReference>
<dbReference type="AlphaFoldDB" id="A0A016SP59"/>
<dbReference type="InterPro" id="IPR050951">
    <property type="entry name" value="Retrovirus_Pol_polyprotein"/>
</dbReference>
<dbReference type="OrthoDB" id="5862884at2759"/>
<dbReference type="InterPro" id="IPR043128">
    <property type="entry name" value="Rev_trsase/Diguanyl_cyclase"/>
</dbReference>